<gene>
    <name evidence="1" type="ORF">RMONA_02805</name>
</gene>
<evidence type="ECO:0000313" key="2">
    <source>
        <dbReference type="Proteomes" id="UP000018149"/>
    </source>
</evidence>
<reference evidence="1 2" key="1">
    <citation type="submission" date="2015-01" db="EMBL/GenBank/DDBJ databases">
        <title>Draft genome sequence of Rickettsia monacensis strain IrR/Munich.</title>
        <authorList>
            <person name="Felsheim R.F."/>
            <person name="Johnson S.L."/>
            <person name="Kurtti T.J."/>
            <person name="Munderloh U.G."/>
        </authorList>
    </citation>
    <scope>NUCLEOTIDE SEQUENCE [LARGE SCALE GENOMIC DNA]</scope>
    <source>
        <strain evidence="1 2">IrR/Munich</strain>
    </source>
</reference>
<dbReference type="STRING" id="109232.RMONA_02805"/>
<dbReference type="AlphaFoldDB" id="A0A0B7J1X6"/>
<dbReference type="Proteomes" id="UP000018149">
    <property type="component" value="Chromosome I"/>
</dbReference>
<organism evidence="1 2">
    <name type="scientific">Rickettsia monacensis</name>
    <dbReference type="NCBI Taxonomy" id="109232"/>
    <lineage>
        <taxon>Bacteria</taxon>
        <taxon>Pseudomonadati</taxon>
        <taxon>Pseudomonadota</taxon>
        <taxon>Alphaproteobacteria</taxon>
        <taxon>Rickettsiales</taxon>
        <taxon>Rickettsiaceae</taxon>
        <taxon>Rickettsieae</taxon>
        <taxon>Rickettsia</taxon>
        <taxon>spotted fever group</taxon>
    </lineage>
</organism>
<name>A0A0B7J1X6_9RICK</name>
<evidence type="ECO:0000313" key="1">
    <source>
        <dbReference type="EMBL" id="CEO16960.1"/>
    </source>
</evidence>
<evidence type="ECO:0008006" key="3">
    <source>
        <dbReference type="Google" id="ProtNLM"/>
    </source>
</evidence>
<protein>
    <recommendedName>
        <fullName evidence="3">mRNA interferase RelE</fullName>
    </recommendedName>
</protein>
<sequence length="30" mass="3649">MIYKLEFIPVAKKEWDKLGSTIKEQFKKSY</sequence>
<dbReference type="KEGG" id="rmc:RMONA_02805"/>
<dbReference type="HOGENOM" id="CLU_155761_0_5_5"/>
<proteinExistence type="predicted"/>
<keyword evidence="2" id="KW-1185">Reference proteome</keyword>
<dbReference type="EMBL" id="LN794217">
    <property type="protein sequence ID" value="CEO16960.1"/>
    <property type="molecule type" value="Genomic_DNA"/>
</dbReference>
<accession>A0A0B7J1X6</accession>